<dbReference type="EMBL" id="JAIWYP010000005">
    <property type="protein sequence ID" value="KAH3816885.1"/>
    <property type="molecule type" value="Genomic_DNA"/>
</dbReference>
<dbReference type="Proteomes" id="UP000828390">
    <property type="component" value="Unassembled WGS sequence"/>
</dbReference>
<feature type="repeat" description="ANK" evidence="3">
    <location>
        <begin position="205"/>
        <end position="237"/>
    </location>
</feature>
<dbReference type="InterPro" id="IPR001496">
    <property type="entry name" value="SOCS_box"/>
</dbReference>
<keyword evidence="1" id="KW-0677">Repeat</keyword>
<organism evidence="5 6">
    <name type="scientific">Dreissena polymorpha</name>
    <name type="common">Zebra mussel</name>
    <name type="synonym">Mytilus polymorpha</name>
    <dbReference type="NCBI Taxonomy" id="45954"/>
    <lineage>
        <taxon>Eukaryota</taxon>
        <taxon>Metazoa</taxon>
        <taxon>Spiralia</taxon>
        <taxon>Lophotrochozoa</taxon>
        <taxon>Mollusca</taxon>
        <taxon>Bivalvia</taxon>
        <taxon>Autobranchia</taxon>
        <taxon>Heteroconchia</taxon>
        <taxon>Euheterodonta</taxon>
        <taxon>Imparidentia</taxon>
        <taxon>Neoheterodontei</taxon>
        <taxon>Myida</taxon>
        <taxon>Dreissenoidea</taxon>
        <taxon>Dreissenidae</taxon>
        <taxon>Dreissena</taxon>
    </lineage>
</organism>
<evidence type="ECO:0000313" key="5">
    <source>
        <dbReference type="EMBL" id="KAH3816885.1"/>
    </source>
</evidence>
<protein>
    <recommendedName>
        <fullName evidence="4">SOCS box domain-containing protein</fullName>
    </recommendedName>
</protein>
<dbReference type="Pfam" id="PF00023">
    <property type="entry name" value="Ank"/>
    <property type="match status" value="1"/>
</dbReference>
<comment type="caution">
    <text evidence="5">The sequence shown here is derived from an EMBL/GenBank/DDBJ whole genome shotgun (WGS) entry which is preliminary data.</text>
</comment>
<evidence type="ECO:0000256" key="2">
    <source>
        <dbReference type="ARBA" id="ARBA00023043"/>
    </source>
</evidence>
<evidence type="ECO:0000259" key="4">
    <source>
        <dbReference type="PROSITE" id="PS50225"/>
    </source>
</evidence>
<reference evidence="5" key="2">
    <citation type="submission" date="2020-11" db="EMBL/GenBank/DDBJ databases">
        <authorList>
            <person name="McCartney M.A."/>
            <person name="Auch B."/>
            <person name="Kono T."/>
            <person name="Mallez S."/>
            <person name="Becker A."/>
            <person name="Gohl D.M."/>
            <person name="Silverstein K.A.T."/>
            <person name="Koren S."/>
            <person name="Bechman K.B."/>
            <person name="Herman A."/>
            <person name="Abrahante J.E."/>
            <person name="Garbe J."/>
        </authorList>
    </citation>
    <scope>NUCLEOTIDE SEQUENCE</scope>
    <source>
        <strain evidence="5">Duluth1</strain>
        <tissue evidence="5">Whole animal</tissue>
    </source>
</reference>
<proteinExistence type="predicted"/>
<dbReference type="OrthoDB" id="9995210at2759"/>
<dbReference type="Pfam" id="PF12796">
    <property type="entry name" value="Ank_2"/>
    <property type="match status" value="2"/>
</dbReference>
<keyword evidence="2 3" id="KW-0040">ANK repeat</keyword>
<dbReference type="Pfam" id="PF07525">
    <property type="entry name" value="SOCS_box"/>
    <property type="match status" value="1"/>
</dbReference>
<accession>A0A9D4GKP7</accession>
<dbReference type="PROSITE" id="PS50088">
    <property type="entry name" value="ANK_REPEAT"/>
    <property type="match status" value="5"/>
</dbReference>
<dbReference type="PROSITE" id="PS50225">
    <property type="entry name" value="SOCS"/>
    <property type="match status" value="1"/>
</dbReference>
<feature type="domain" description="SOCS box" evidence="4">
    <location>
        <begin position="317"/>
        <end position="370"/>
    </location>
</feature>
<evidence type="ECO:0000256" key="1">
    <source>
        <dbReference type="ARBA" id="ARBA00022737"/>
    </source>
</evidence>
<evidence type="ECO:0000256" key="3">
    <source>
        <dbReference type="PROSITE-ProRule" id="PRU00023"/>
    </source>
</evidence>
<gene>
    <name evidence="5" type="ORF">DPMN_118410</name>
</gene>
<dbReference type="SUPFAM" id="SSF48403">
    <property type="entry name" value="Ankyrin repeat"/>
    <property type="match status" value="1"/>
</dbReference>
<dbReference type="CDD" id="cd03716">
    <property type="entry name" value="SOCS_ASB_like"/>
    <property type="match status" value="1"/>
</dbReference>
<feature type="repeat" description="ANK" evidence="3">
    <location>
        <begin position="172"/>
        <end position="204"/>
    </location>
</feature>
<dbReference type="PANTHER" id="PTHR24171:SF8">
    <property type="entry name" value="BRCA1-ASSOCIATED RING DOMAIN PROTEIN 1"/>
    <property type="match status" value="1"/>
</dbReference>
<sequence length="371" mass="41772">MVYLLKFLNHGLCLSGHSWNHSFKPLCQLKQRMEYHGMLNQRVLTAMQKRDIEKVQQLLLMPNYDLNYASQKRITPLILASQLGLFTVCKKLVTLKVDLGLNDLDGRTALHHSCYHGNKDVADLLIKAGANISVVSNEGDTPLHEAISSGHFDTVELLIQAGSDVNRPNHVTGSAPLDLAVLHERSEVTRLLIKNGANVHYRSRAKETALHYAVQVASMDIIQQLLDAGADLNSLNNIGESPLTVAIQERKLSVVKFLVETGCRLDHTDSLSPMYIACRQNSQDIICFLLSEGFNVSADRYLMRYTYLHLVESNPQLLEAIFHRIENPASLKEHCRTVIRKALRPNMMGKITKLSLPKLMKVWIQTDNIYS</sequence>
<dbReference type="AlphaFoldDB" id="A0A9D4GKP7"/>
<feature type="repeat" description="ANK" evidence="3">
    <location>
        <begin position="105"/>
        <end position="137"/>
    </location>
</feature>
<reference evidence="5" key="1">
    <citation type="journal article" date="2019" name="bioRxiv">
        <title>The Genome of the Zebra Mussel, Dreissena polymorpha: A Resource for Invasive Species Research.</title>
        <authorList>
            <person name="McCartney M.A."/>
            <person name="Auch B."/>
            <person name="Kono T."/>
            <person name="Mallez S."/>
            <person name="Zhang Y."/>
            <person name="Obille A."/>
            <person name="Becker A."/>
            <person name="Abrahante J.E."/>
            <person name="Garbe J."/>
            <person name="Badalamenti J.P."/>
            <person name="Herman A."/>
            <person name="Mangelson H."/>
            <person name="Liachko I."/>
            <person name="Sullivan S."/>
            <person name="Sone E.D."/>
            <person name="Koren S."/>
            <person name="Silverstein K.A.T."/>
            <person name="Beckman K.B."/>
            <person name="Gohl D.M."/>
        </authorList>
    </citation>
    <scope>NUCLEOTIDE SEQUENCE</scope>
    <source>
        <strain evidence="5">Duluth1</strain>
        <tissue evidence="5">Whole animal</tissue>
    </source>
</reference>
<evidence type="ECO:0000313" key="6">
    <source>
        <dbReference type="Proteomes" id="UP000828390"/>
    </source>
</evidence>
<dbReference type="Gene3D" id="1.25.40.20">
    <property type="entry name" value="Ankyrin repeat-containing domain"/>
    <property type="match status" value="2"/>
</dbReference>
<name>A0A9D4GKP7_DREPO</name>
<keyword evidence="6" id="KW-1185">Reference proteome</keyword>
<dbReference type="InterPro" id="IPR002110">
    <property type="entry name" value="Ankyrin_rpt"/>
</dbReference>
<feature type="repeat" description="ANK" evidence="3">
    <location>
        <begin position="238"/>
        <end position="270"/>
    </location>
</feature>
<dbReference type="PRINTS" id="PR01415">
    <property type="entry name" value="ANKYRIN"/>
</dbReference>
<dbReference type="PANTHER" id="PTHR24171">
    <property type="entry name" value="ANKYRIN REPEAT DOMAIN-CONTAINING PROTEIN 39-RELATED"/>
    <property type="match status" value="1"/>
</dbReference>
<dbReference type="PROSITE" id="PS50297">
    <property type="entry name" value="ANK_REP_REGION"/>
    <property type="match status" value="5"/>
</dbReference>
<dbReference type="InterPro" id="IPR036770">
    <property type="entry name" value="Ankyrin_rpt-contain_sf"/>
</dbReference>
<dbReference type="SMART" id="SM00248">
    <property type="entry name" value="ANK"/>
    <property type="match status" value="7"/>
</dbReference>
<feature type="repeat" description="ANK" evidence="3">
    <location>
        <begin position="138"/>
        <end position="170"/>
    </location>
</feature>